<dbReference type="InterPro" id="IPR039992">
    <property type="entry name" value="Sep15_SelM"/>
</dbReference>
<name>H2XN93_CIOIN</name>
<proteinExistence type="predicted"/>
<keyword evidence="1" id="KW-0732">Signal</keyword>
<dbReference type="HOGENOM" id="CLU_179700_0_0_1"/>
<evidence type="ECO:0000256" key="1">
    <source>
        <dbReference type="SAM" id="SignalP"/>
    </source>
</evidence>
<feature type="chain" id="PRO_5003577679" evidence="1">
    <location>
        <begin position="32"/>
        <end position="92"/>
    </location>
</feature>
<keyword evidence="3" id="KW-1185">Reference proteome</keyword>
<organism evidence="2 3">
    <name type="scientific">Ciona intestinalis</name>
    <name type="common">Transparent sea squirt</name>
    <name type="synonym">Ascidia intestinalis</name>
    <dbReference type="NCBI Taxonomy" id="7719"/>
    <lineage>
        <taxon>Eukaryota</taxon>
        <taxon>Metazoa</taxon>
        <taxon>Chordata</taxon>
        <taxon>Tunicata</taxon>
        <taxon>Ascidiacea</taxon>
        <taxon>Phlebobranchia</taxon>
        <taxon>Cionidae</taxon>
        <taxon>Ciona</taxon>
    </lineage>
</organism>
<evidence type="ECO:0000313" key="2">
    <source>
        <dbReference type="Ensembl" id="ENSCINP00000031126.1"/>
    </source>
</evidence>
<evidence type="ECO:0000313" key="3">
    <source>
        <dbReference type="Proteomes" id="UP000008144"/>
    </source>
</evidence>
<dbReference type="AlphaFoldDB" id="H2XN93"/>
<dbReference type="InParanoid" id="H2XN93"/>
<dbReference type="PANTHER" id="PTHR13077:SF6">
    <property type="entry name" value="SELENOPROTEIN F"/>
    <property type="match status" value="1"/>
</dbReference>
<protein>
    <submittedName>
        <fullName evidence="2">15 kDa selenoprotein</fullName>
    </submittedName>
</protein>
<dbReference type="Proteomes" id="UP000008144">
    <property type="component" value="Unassembled WGS sequence"/>
</dbReference>
<accession>H2XN93</accession>
<dbReference type="OMA" id="PYCRQCC"/>
<reference evidence="2" key="2">
    <citation type="submission" date="2025-08" db="UniProtKB">
        <authorList>
            <consortium name="Ensembl"/>
        </authorList>
    </citation>
    <scope>IDENTIFICATION</scope>
</reference>
<feature type="signal peptide" evidence="1">
    <location>
        <begin position="1"/>
        <end position="31"/>
    </location>
</feature>
<dbReference type="PANTHER" id="PTHR13077">
    <property type="entry name" value="SELENOPROTEIN F"/>
    <property type="match status" value="1"/>
</dbReference>
<reference evidence="2" key="3">
    <citation type="submission" date="2025-09" db="UniProtKB">
        <authorList>
            <consortium name="Ensembl"/>
        </authorList>
    </citation>
    <scope>IDENTIFICATION</scope>
</reference>
<dbReference type="STRING" id="7719.ENSCINP00000031126"/>
<gene>
    <name evidence="2" type="primary">sep15</name>
</gene>
<dbReference type="GeneTree" id="ENSGT00940000154284"/>
<dbReference type="Ensembl" id="ENSCINT00000032084.1">
    <property type="protein sequence ID" value="ENSCINP00000031126.1"/>
    <property type="gene ID" value="ENSCING00000021137.1"/>
</dbReference>
<sequence length="92" mass="10065">MVGPKRRKNGAIISKLLQLFLLGMIHSHAEASLSAQECADLGFSSELMCGSCSLLPKFNLTMLEDDCKKCCQSEVEEDTAKRFHSAILEVCG</sequence>
<reference evidence="3" key="1">
    <citation type="journal article" date="2002" name="Science">
        <title>The draft genome of Ciona intestinalis: insights into chordate and vertebrate origins.</title>
        <authorList>
            <person name="Dehal P."/>
            <person name="Satou Y."/>
            <person name="Campbell R.K."/>
            <person name="Chapman J."/>
            <person name="Degnan B."/>
            <person name="De Tomaso A."/>
            <person name="Davidson B."/>
            <person name="Di Gregorio A."/>
            <person name="Gelpke M."/>
            <person name="Goodstein D.M."/>
            <person name="Harafuji N."/>
            <person name="Hastings K.E."/>
            <person name="Ho I."/>
            <person name="Hotta K."/>
            <person name="Huang W."/>
            <person name="Kawashima T."/>
            <person name="Lemaire P."/>
            <person name="Martinez D."/>
            <person name="Meinertzhagen I.A."/>
            <person name="Necula S."/>
            <person name="Nonaka M."/>
            <person name="Putnam N."/>
            <person name="Rash S."/>
            <person name="Saiga H."/>
            <person name="Satake M."/>
            <person name="Terry A."/>
            <person name="Yamada L."/>
            <person name="Wang H.G."/>
            <person name="Awazu S."/>
            <person name="Azumi K."/>
            <person name="Boore J."/>
            <person name="Branno M."/>
            <person name="Chin-Bow S."/>
            <person name="DeSantis R."/>
            <person name="Doyle S."/>
            <person name="Francino P."/>
            <person name="Keys D.N."/>
            <person name="Haga S."/>
            <person name="Hayashi H."/>
            <person name="Hino K."/>
            <person name="Imai K.S."/>
            <person name="Inaba K."/>
            <person name="Kano S."/>
            <person name="Kobayashi K."/>
            <person name="Kobayashi M."/>
            <person name="Lee B.I."/>
            <person name="Makabe K.W."/>
            <person name="Manohar C."/>
            <person name="Matassi G."/>
            <person name="Medina M."/>
            <person name="Mochizuki Y."/>
            <person name="Mount S."/>
            <person name="Morishita T."/>
            <person name="Miura S."/>
            <person name="Nakayama A."/>
            <person name="Nishizaka S."/>
            <person name="Nomoto H."/>
            <person name="Ohta F."/>
            <person name="Oishi K."/>
            <person name="Rigoutsos I."/>
            <person name="Sano M."/>
            <person name="Sasaki A."/>
            <person name="Sasakura Y."/>
            <person name="Shoguchi E."/>
            <person name="Shin-i T."/>
            <person name="Spagnuolo A."/>
            <person name="Stainier D."/>
            <person name="Suzuki M.M."/>
            <person name="Tassy O."/>
            <person name="Takatori N."/>
            <person name="Tokuoka M."/>
            <person name="Yagi K."/>
            <person name="Yoshizaki F."/>
            <person name="Wada S."/>
            <person name="Zhang C."/>
            <person name="Hyatt P.D."/>
            <person name="Larimer F."/>
            <person name="Detter C."/>
            <person name="Doggett N."/>
            <person name="Glavina T."/>
            <person name="Hawkins T."/>
            <person name="Richardson P."/>
            <person name="Lucas S."/>
            <person name="Kohara Y."/>
            <person name="Levine M."/>
            <person name="Satoh N."/>
            <person name="Rokhsar D.S."/>
        </authorList>
    </citation>
    <scope>NUCLEOTIDE SEQUENCE [LARGE SCALE GENOMIC DNA]</scope>
</reference>